<protein>
    <recommendedName>
        <fullName evidence="6">Reverse transcriptase/retrotransposon-derived protein RNase H-like domain-containing protein</fullName>
    </recommendedName>
</protein>
<evidence type="ECO:0000256" key="1">
    <source>
        <dbReference type="SAM" id="MobiDB-lite"/>
    </source>
</evidence>
<feature type="compositionally biased region" description="Basic and acidic residues" evidence="1">
    <location>
        <begin position="240"/>
        <end position="255"/>
    </location>
</feature>
<dbReference type="InterPro" id="IPR043502">
    <property type="entry name" value="DNA/RNA_pol_sf"/>
</dbReference>
<dbReference type="PANTHER" id="PTHR48475">
    <property type="entry name" value="RIBONUCLEASE H"/>
    <property type="match status" value="1"/>
</dbReference>
<dbReference type="AlphaFoldDB" id="A0AA88V6X2"/>
<evidence type="ECO:0000313" key="5">
    <source>
        <dbReference type="Proteomes" id="UP001188597"/>
    </source>
</evidence>
<dbReference type="InterPro" id="IPR005162">
    <property type="entry name" value="Retrotrans_gag_dom"/>
</dbReference>
<evidence type="ECO:0008006" key="6">
    <source>
        <dbReference type="Google" id="ProtNLM"/>
    </source>
</evidence>
<organism evidence="4 5">
    <name type="scientific">Escallonia herrerae</name>
    <dbReference type="NCBI Taxonomy" id="1293975"/>
    <lineage>
        <taxon>Eukaryota</taxon>
        <taxon>Viridiplantae</taxon>
        <taxon>Streptophyta</taxon>
        <taxon>Embryophyta</taxon>
        <taxon>Tracheophyta</taxon>
        <taxon>Spermatophyta</taxon>
        <taxon>Magnoliopsida</taxon>
        <taxon>eudicotyledons</taxon>
        <taxon>Gunneridae</taxon>
        <taxon>Pentapetalae</taxon>
        <taxon>asterids</taxon>
        <taxon>campanulids</taxon>
        <taxon>Escalloniales</taxon>
        <taxon>Escalloniaceae</taxon>
        <taxon>Escallonia</taxon>
    </lineage>
</organism>
<accession>A0AA88V6X2</accession>
<feature type="domain" description="Reverse transcriptase/retrotransposon-derived protein RNase H-like" evidence="3">
    <location>
        <begin position="357"/>
        <end position="455"/>
    </location>
</feature>
<dbReference type="PANTHER" id="PTHR48475:SF2">
    <property type="entry name" value="RIBONUCLEASE H"/>
    <property type="match status" value="1"/>
</dbReference>
<feature type="domain" description="Retrotransposon gag" evidence="2">
    <location>
        <begin position="104"/>
        <end position="178"/>
    </location>
</feature>
<dbReference type="SUPFAM" id="SSF56672">
    <property type="entry name" value="DNA/RNA polymerases"/>
    <property type="match status" value="1"/>
</dbReference>
<proteinExistence type="predicted"/>
<dbReference type="InterPro" id="IPR041577">
    <property type="entry name" value="RT_RNaseH_2"/>
</dbReference>
<reference evidence="4" key="1">
    <citation type="submission" date="2022-12" db="EMBL/GenBank/DDBJ databases">
        <title>Draft genome assemblies for two species of Escallonia (Escalloniales).</title>
        <authorList>
            <person name="Chanderbali A."/>
            <person name="Dervinis C."/>
            <person name="Anghel I."/>
            <person name="Soltis D."/>
            <person name="Soltis P."/>
            <person name="Zapata F."/>
        </authorList>
    </citation>
    <scope>NUCLEOTIDE SEQUENCE</scope>
    <source>
        <strain evidence="4">UCBG64.0493</strain>
        <tissue evidence="4">Leaf</tissue>
    </source>
</reference>
<feature type="compositionally biased region" description="Polar residues" evidence="1">
    <location>
        <begin position="229"/>
        <end position="239"/>
    </location>
</feature>
<dbReference type="EMBL" id="JAVXUP010002491">
    <property type="protein sequence ID" value="KAK3002995.1"/>
    <property type="molecule type" value="Genomic_DNA"/>
</dbReference>
<feature type="region of interest" description="Disordered" evidence="1">
    <location>
        <begin position="225"/>
        <end position="257"/>
    </location>
</feature>
<comment type="caution">
    <text evidence="4">The sequence shown here is derived from an EMBL/GenBank/DDBJ whole genome shotgun (WGS) entry which is preliminary data.</text>
</comment>
<name>A0AA88V6X2_9ASTE</name>
<evidence type="ECO:0000313" key="4">
    <source>
        <dbReference type="EMBL" id="KAK3002995.1"/>
    </source>
</evidence>
<dbReference type="Proteomes" id="UP001188597">
    <property type="component" value="Unassembled WGS sequence"/>
</dbReference>
<evidence type="ECO:0000259" key="3">
    <source>
        <dbReference type="Pfam" id="PF17919"/>
    </source>
</evidence>
<evidence type="ECO:0000259" key="2">
    <source>
        <dbReference type="Pfam" id="PF03732"/>
    </source>
</evidence>
<dbReference type="Pfam" id="PF03732">
    <property type="entry name" value="Retrotrans_gag"/>
    <property type="match status" value="1"/>
</dbReference>
<gene>
    <name evidence="4" type="ORF">RJ639_019414</name>
</gene>
<sequence length="470" mass="53953">MGSPMMNGITQGPRGKRKALMKLILPRRTLIIILVNIVPNDIPVPRSLLGGHSLKRLIAFLHHRASRCLPVNRMMAQETRWNIWLSFTSGMNLHLVPDQIMCRAFPVTLKGAAHVSFQHLTPRSISCWAQLAKSYRSNFLTSRIQRKNSSALFRIVQGPKESLKFYYARFNTEKLLIDNLDAGVTFAAMARGVKLGTPLRFSLNKRPPKNMTDLLDGVEKYLRDEEDSMTTQDEGTSGQQRRDRPEGRIPKEPKRSQATLYKHLTPLTTSQEHILNQIKSQNILKWPKPMRMLADKRDAQLYCHFHKDHGHKTEECKVLQRETENLIEKGHLKVEEALVIEDQRAEQALKNIKNFEWTAECRASFEALKNYLSAPPLFSKPLVGDELFLYLAIADSPVSAVLVREQDGNQLPIYYVRKVLQGAEMRDPDTEKLIFALLVATRKLQPYFQSHSIMVLMDIPLRRILYKPDV</sequence>
<dbReference type="Pfam" id="PF17919">
    <property type="entry name" value="RT_RNaseH_2"/>
    <property type="match status" value="1"/>
</dbReference>
<keyword evidence="5" id="KW-1185">Reference proteome</keyword>